<keyword evidence="2 4" id="KW-0067">ATP-binding</keyword>
<dbReference type="SUPFAM" id="SSF52540">
    <property type="entry name" value="P-loop containing nucleoside triphosphate hydrolases"/>
    <property type="match status" value="1"/>
</dbReference>
<dbReference type="Gene3D" id="3.40.50.300">
    <property type="entry name" value="P-loop containing nucleotide triphosphate hydrolases"/>
    <property type="match status" value="1"/>
</dbReference>
<feature type="domain" description="ABC transporter" evidence="3">
    <location>
        <begin position="4"/>
        <end position="234"/>
    </location>
</feature>
<dbReference type="Pfam" id="PF00005">
    <property type="entry name" value="ABC_tran"/>
    <property type="match status" value="1"/>
</dbReference>
<name>A0A841KTZ1_9FIRM</name>
<evidence type="ECO:0000256" key="1">
    <source>
        <dbReference type="ARBA" id="ARBA00022741"/>
    </source>
</evidence>
<dbReference type="PROSITE" id="PS00211">
    <property type="entry name" value="ABC_TRANSPORTER_1"/>
    <property type="match status" value="1"/>
</dbReference>
<dbReference type="SMART" id="SM00382">
    <property type="entry name" value="AAA"/>
    <property type="match status" value="1"/>
</dbReference>
<dbReference type="GO" id="GO:0005524">
    <property type="term" value="F:ATP binding"/>
    <property type="evidence" value="ECO:0007669"/>
    <property type="project" value="UniProtKB-KW"/>
</dbReference>
<comment type="caution">
    <text evidence="4">The sequence shown here is derived from an EMBL/GenBank/DDBJ whole genome shotgun (WGS) entry which is preliminary data.</text>
</comment>
<organism evidence="4 5">
    <name type="scientific">Anaerosolibacter carboniphilus</name>
    <dbReference type="NCBI Taxonomy" id="1417629"/>
    <lineage>
        <taxon>Bacteria</taxon>
        <taxon>Bacillati</taxon>
        <taxon>Bacillota</taxon>
        <taxon>Clostridia</taxon>
        <taxon>Peptostreptococcales</taxon>
        <taxon>Thermotaleaceae</taxon>
        <taxon>Anaerosolibacter</taxon>
    </lineage>
</organism>
<evidence type="ECO:0000256" key="2">
    <source>
        <dbReference type="ARBA" id="ARBA00022840"/>
    </source>
</evidence>
<dbReference type="EMBL" id="JACHEN010000021">
    <property type="protein sequence ID" value="MBB6217174.1"/>
    <property type="molecule type" value="Genomic_DNA"/>
</dbReference>
<evidence type="ECO:0000313" key="5">
    <source>
        <dbReference type="Proteomes" id="UP000579281"/>
    </source>
</evidence>
<dbReference type="GO" id="GO:0016887">
    <property type="term" value="F:ATP hydrolysis activity"/>
    <property type="evidence" value="ECO:0007669"/>
    <property type="project" value="InterPro"/>
</dbReference>
<dbReference type="Proteomes" id="UP000579281">
    <property type="component" value="Unassembled WGS sequence"/>
</dbReference>
<dbReference type="PROSITE" id="PS50893">
    <property type="entry name" value="ABC_TRANSPORTER_2"/>
    <property type="match status" value="1"/>
</dbReference>
<dbReference type="InterPro" id="IPR003439">
    <property type="entry name" value="ABC_transporter-like_ATP-bd"/>
</dbReference>
<dbReference type="InterPro" id="IPR027417">
    <property type="entry name" value="P-loop_NTPase"/>
</dbReference>
<dbReference type="InterPro" id="IPR003593">
    <property type="entry name" value="AAA+_ATPase"/>
</dbReference>
<dbReference type="RefSeq" id="WP_243183327.1">
    <property type="nucleotide sequence ID" value="NZ_JACHEN010000021.1"/>
</dbReference>
<evidence type="ECO:0000313" key="4">
    <source>
        <dbReference type="EMBL" id="MBB6217174.1"/>
    </source>
</evidence>
<dbReference type="PANTHER" id="PTHR43582:SF2">
    <property type="entry name" value="LINEARMYCIN RESISTANCE ATP-BINDING PROTEIN LNRL"/>
    <property type="match status" value="1"/>
</dbReference>
<gene>
    <name evidence="4" type="ORF">HNQ80_003293</name>
</gene>
<accession>A0A841KTZ1</accession>
<sequence length="311" mass="34451">MYMVEIKNLTKKYGPLTAVDNISLNIETGDLYGLLGPNGAGKSTTISVISTFIQPTSGDVLVGSHSVLTKPSAVRKLIGLVPQDIALYPTLTARENLSFFGKLYGLRGKDLLKKVDKILETVGLYDRSNEKINTYSGGMKRRINIGVGLMNDPKLLILDEPTVGIDPQSRNHILETVKYLNETGMTVIYTSHYMEEVEFLCKRIGIMDHGKLIAQGSKEEVFALAGNEETLAIHISQLSPYHLQQLQTILPEYTLHYEEGILTILGKKTHSVLGDILAILNAEKFKITSLNIQEPNLESVFLHLTGRALRD</sequence>
<keyword evidence="1" id="KW-0547">Nucleotide-binding</keyword>
<proteinExistence type="predicted"/>
<dbReference type="InterPro" id="IPR017871">
    <property type="entry name" value="ABC_transporter-like_CS"/>
</dbReference>
<keyword evidence="5" id="KW-1185">Reference proteome</keyword>
<reference evidence="4 5" key="1">
    <citation type="submission" date="2020-08" db="EMBL/GenBank/DDBJ databases">
        <title>Genomic Encyclopedia of Type Strains, Phase IV (KMG-IV): sequencing the most valuable type-strain genomes for metagenomic binning, comparative biology and taxonomic classification.</title>
        <authorList>
            <person name="Goeker M."/>
        </authorList>
    </citation>
    <scope>NUCLEOTIDE SEQUENCE [LARGE SCALE GENOMIC DNA]</scope>
    <source>
        <strain evidence="4 5">DSM 103526</strain>
    </source>
</reference>
<protein>
    <submittedName>
        <fullName evidence="4">ABC-2 type transport system ATP-binding protein</fullName>
    </submittedName>
</protein>
<dbReference type="AlphaFoldDB" id="A0A841KTZ1"/>
<evidence type="ECO:0000259" key="3">
    <source>
        <dbReference type="PROSITE" id="PS50893"/>
    </source>
</evidence>
<dbReference type="PANTHER" id="PTHR43582">
    <property type="entry name" value="LINEARMYCIN RESISTANCE ATP-BINDING PROTEIN LNRL"/>
    <property type="match status" value="1"/>
</dbReference>